<dbReference type="PANTHER" id="PTHR32063">
    <property type="match status" value="1"/>
</dbReference>
<protein>
    <submittedName>
        <fullName evidence="2">Protein HelA</fullName>
    </submittedName>
</protein>
<keyword evidence="3" id="KW-1185">Reference proteome</keyword>
<organism evidence="2 3">
    <name type="scientific">Saliniradius amylolyticus</name>
    <dbReference type="NCBI Taxonomy" id="2183582"/>
    <lineage>
        <taxon>Bacteria</taxon>
        <taxon>Pseudomonadati</taxon>
        <taxon>Pseudomonadota</taxon>
        <taxon>Gammaproteobacteria</taxon>
        <taxon>Alteromonadales</taxon>
        <taxon>Alteromonadaceae</taxon>
        <taxon>Saliniradius</taxon>
    </lineage>
</organism>
<evidence type="ECO:0000313" key="2">
    <source>
        <dbReference type="EMBL" id="AWL10683.1"/>
    </source>
</evidence>
<keyword evidence="1" id="KW-0812">Transmembrane</keyword>
<dbReference type="OrthoDB" id="9757940at2"/>
<dbReference type="Gene3D" id="1.20.1640.10">
    <property type="entry name" value="Multidrug efflux transporter AcrB transmembrane domain"/>
    <property type="match status" value="2"/>
</dbReference>
<dbReference type="Gene3D" id="3.30.70.1430">
    <property type="entry name" value="Multidrug efflux transporter AcrB pore domain"/>
    <property type="match status" value="2"/>
</dbReference>
<dbReference type="SUPFAM" id="SSF82714">
    <property type="entry name" value="Multidrug efflux transporter AcrB TolC docking domain, DN and DC subdomains"/>
    <property type="match status" value="2"/>
</dbReference>
<sequence>MSIAAYAIRHKVISWLFALILAIGGVVSFFELGQLEDPAFTLKSAMVITQYPGASPTQVEEEVTLPIEQTIQSLPYVDYVTSISSQGLSQITVEMKPTYREPELKQIWDELRSKLSDLEQKLPPGVEPIRVMDDYADVYGIFMAITGDGYSYQDLKNYADYLRRELVLVEGVGKVALGGVQQEQVFVELSRAKLAALGISPNRIFQLLSSQNSVNPGGHVRVGDDYIRIYPTGEFSSVKQMEGLLISEPGSKDLVYLGDVANIHRGYSEVPSHLYRFNGEHSLTLGIAFSSGVNVVEVGERVESRLAELEYQRPVGMQLSTIYHQPQQVDQSVSDFLINLGEAIAIVIIVLLVFMGLRSGLLMGLILLLTILGTFIAMKIADIELQRISLGALIVALGMLVDNAIVITEGVLIGLKRGLSKLDAAKQIVGQTKWPLLGATVIAITAFAPIGLSTDATGEYAGSLFWVLLISLGLSWFTAITLTPFFCDLFFKETIAKGEQAGDDPYKGAVYQLYQSLLQFCIRHRALTLSIMVLALVAAGVGFGQVKNSFFPPSNTPLFLVDYWLPQGSDIRATKEHVTRLEQQVLDINHVEQVTSTIGQGAQRFMLTYAPEKKYPSYAQLMVDVDQRENIEGVIARVQEAVYQQHPDAFVRIRRLMIGPSPKAAVEARFAGPDPEVLRTLATQARDIFEQDGGMESIRHDWRQQVKVIRPRFAEAQARRAGISRQDLDDVLAMNFPGKTVGLYRDGSQLLPIVARPPADERNAADHIKDVQIWSPVFNTYLPITQVVSEFDTRWENALIMRRDRKRTITVQAEPKVLGEETAAQVLSRVRPKVEQISLPQGYSLSWGGEYEKSSQAQQSLFSSLPVGYLLMFIITIFLFDSVRQPLVIWLTVPLALVGVTSGLLLMNAPFSFMALLGFLSLTGMLIKNGIVLVEQIKLEQDEGKEPLSAILHASVSRVRPVCMAAITTILGMVPLLFDAFFESMAVVIMFGLGFATVLTLIVVPVLYTLFYRIQAR</sequence>
<name>A0A2S2DZA5_9ALTE</name>
<dbReference type="EMBL" id="CP029347">
    <property type="protein sequence ID" value="AWL10683.1"/>
    <property type="molecule type" value="Genomic_DNA"/>
</dbReference>
<feature type="transmembrane region" description="Helical" evidence="1">
    <location>
        <begin position="887"/>
        <end position="907"/>
    </location>
</feature>
<gene>
    <name evidence="2" type="ORF">HMF8227_00175</name>
</gene>
<dbReference type="GO" id="GO:0042910">
    <property type="term" value="F:xenobiotic transmembrane transporter activity"/>
    <property type="evidence" value="ECO:0007669"/>
    <property type="project" value="TreeGrafter"/>
</dbReference>
<feature type="transmembrane region" description="Helical" evidence="1">
    <location>
        <begin position="390"/>
        <end position="413"/>
    </location>
</feature>
<dbReference type="SUPFAM" id="SSF82693">
    <property type="entry name" value="Multidrug efflux transporter AcrB pore domain, PN1, PN2, PC1 and PC2 subdomains"/>
    <property type="match status" value="3"/>
</dbReference>
<feature type="transmembrane region" description="Helical" evidence="1">
    <location>
        <begin position="861"/>
        <end position="880"/>
    </location>
</feature>
<dbReference type="PANTHER" id="PTHR32063:SF18">
    <property type="entry name" value="CATION EFFLUX SYSTEM PROTEIN"/>
    <property type="match status" value="1"/>
</dbReference>
<dbReference type="SUPFAM" id="SSF82866">
    <property type="entry name" value="Multidrug efflux transporter AcrB transmembrane domain"/>
    <property type="match status" value="2"/>
</dbReference>
<accession>A0A2S2DZA5</accession>
<dbReference type="PRINTS" id="PR00702">
    <property type="entry name" value="ACRIFLAVINRP"/>
</dbReference>
<proteinExistence type="predicted"/>
<dbReference type="Proteomes" id="UP000245728">
    <property type="component" value="Chromosome"/>
</dbReference>
<dbReference type="Pfam" id="PF00873">
    <property type="entry name" value="ACR_tran"/>
    <property type="match status" value="1"/>
</dbReference>
<dbReference type="InterPro" id="IPR001036">
    <property type="entry name" value="Acrflvin-R"/>
</dbReference>
<dbReference type="Gene3D" id="3.30.70.1440">
    <property type="entry name" value="Multidrug efflux transporter AcrB pore domain"/>
    <property type="match status" value="1"/>
</dbReference>
<evidence type="ECO:0000256" key="1">
    <source>
        <dbReference type="SAM" id="Phobius"/>
    </source>
</evidence>
<feature type="transmembrane region" description="Helical" evidence="1">
    <location>
        <begin position="988"/>
        <end position="1011"/>
    </location>
</feature>
<feature type="transmembrane region" description="Helical" evidence="1">
    <location>
        <begin position="962"/>
        <end position="982"/>
    </location>
</feature>
<feature type="transmembrane region" description="Helical" evidence="1">
    <location>
        <begin position="464"/>
        <end position="487"/>
    </location>
</feature>
<evidence type="ECO:0000313" key="3">
    <source>
        <dbReference type="Proteomes" id="UP000245728"/>
    </source>
</evidence>
<feature type="transmembrane region" description="Helical" evidence="1">
    <location>
        <begin position="12"/>
        <end position="30"/>
    </location>
</feature>
<dbReference type="InterPro" id="IPR027463">
    <property type="entry name" value="AcrB_DN_DC_subdom"/>
</dbReference>
<dbReference type="RefSeq" id="WP_109338380.1">
    <property type="nucleotide sequence ID" value="NZ_CP029347.1"/>
</dbReference>
<feature type="transmembrane region" description="Helical" evidence="1">
    <location>
        <begin position="526"/>
        <end position="546"/>
    </location>
</feature>
<dbReference type="AlphaFoldDB" id="A0A2S2DZA5"/>
<dbReference type="KEGG" id="salh:HMF8227_00175"/>
<feature type="transmembrane region" description="Helical" evidence="1">
    <location>
        <begin position="913"/>
        <end position="934"/>
    </location>
</feature>
<keyword evidence="1" id="KW-1133">Transmembrane helix</keyword>
<keyword evidence="1" id="KW-0472">Membrane</keyword>
<dbReference type="Gene3D" id="3.30.2090.10">
    <property type="entry name" value="Multidrug efflux transporter AcrB TolC docking domain, DN and DC subdomains"/>
    <property type="match status" value="2"/>
</dbReference>
<dbReference type="GO" id="GO:0005886">
    <property type="term" value="C:plasma membrane"/>
    <property type="evidence" value="ECO:0007669"/>
    <property type="project" value="TreeGrafter"/>
</dbReference>
<feature type="transmembrane region" description="Helical" evidence="1">
    <location>
        <begin position="361"/>
        <end position="378"/>
    </location>
</feature>
<feature type="transmembrane region" description="Helical" evidence="1">
    <location>
        <begin position="434"/>
        <end position="452"/>
    </location>
</feature>
<feature type="transmembrane region" description="Helical" evidence="1">
    <location>
        <begin position="336"/>
        <end position="354"/>
    </location>
</feature>
<dbReference type="Gene3D" id="3.30.70.1320">
    <property type="entry name" value="Multidrug efflux transporter AcrB pore domain like"/>
    <property type="match status" value="1"/>
</dbReference>
<reference evidence="2 3" key="1">
    <citation type="submission" date="2018-05" db="EMBL/GenBank/DDBJ databases">
        <title>Salinimonas sp. HMF8227 Genome sequencing and assembly.</title>
        <authorList>
            <person name="Kang H."/>
            <person name="Kang J."/>
            <person name="Cha I."/>
            <person name="Kim H."/>
            <person name="Joh K."/>
        </authorList>
    </citation>
    <scope>NUCLEOTIDE SEQUENCE [LARGE SCALE GENOMIC DNA]</scope>
    <source>
        <strain evidence="2 3">HMF8227</strain>
    </source>
</reference>